<accession>A0A8H2VZT7</accession>
<protein>
    <submittedName>
        <fullName evidence="2">14cdaaef-2bd0-4262-8213-899a995f2cd6</fullName>
    </submittedName>
</protein>
<dbReference type="EMBL" id="CAJHIA010000030">
    <property type="protein sequence ID" value="CAD6447838.1"/>
    <property type="molecule type" value="Genomic_DNA"/>
</dbReference>
<dbReference type="Proteomes" id="UP000624404">
    <property type="component" value="Unassembled WGS sequence"/>
</dbReference>
<keyword evidence="3" id="KW-1185">Reference proteome</keyword>
<feature type="transmembrane region" description="Helical" evidence="1">
    <location>
        <begin position="60"/>
        <end position="81"/>
    </location>
</feature>
<gene>
    <name evidence="2" type="ORF">SCLTRI_LOCUS7630</name>
</gene>
<feature type="transmembrane region" description="Helical" evidence="1">
    <location>
        <begin position="6"/>
        <end position="23"/>
    </location>
</feature>
<keyword evidence="1" id="KW-0812">Transmembrane</keyword>
<evidence type="ECO:0000256" key="1">
    <source>
        <dbReference type="SAM" id="Phobius"/>
    </source>
</evidence>
<name>A0A8H2VZT7_9HELO</name>
<reference evidence="2" key="1">
    <citation type="submission" date="2020-10" db="EMBL/GenBank/DDBJ databases">
        <authorList>
            <person name="Kusch S."/>
        </authorList>
    </citation>
    <scope>NUCLEOTIDE SEQUENCE</scope>
    <source>
        <strain evidence="2">SwB9</strain>
    </source>
</reference>
<dbReference type="AlphaFoldDB" id="A0A8H2VZT7"/>
<organism evidence="2 3">
    <name type="scientific">Sclerotinia trifoliorum</name>
    <dbReference type="NCBI Taxonomy" id="28548"/>
    <lineage>
        <taxon>Eukaryota</taxon>
        <taxon>Fungi</taxon>
        <taxon>Dikarya</taxon>
        <taxon>Ascomycota</taxon>
        <taxon>Pezizomycotina</taxon>
        <taxon>Leotiomycetes</taxon>
        <taxon>Helotiales</taxon>
        <taxon>Sclerotiniaceae</taxon>
        <taxon>Sclerotinia</taxon>
    </lineage>
</organism>
<feature type="transmembrane region" description="Helical" evidence="1">
    <location>
        <begin position="130"/>
        <end position="151"/>
    </location>
</feature>
<keyword evidence="1" id="KW-1133">Transmembrane helix</keyword>
<feature type="transmembrane region" description="Helical" evidence="1">
    <location>
        <begin position="35"/>
        <end position="54"/>
    </location>
</feature>
<proteinExistence type="predicted"/>
<dbReference type="OrthoDB" id="3520032at2759"/>
<feature type="transmembrane region" description="Helical" evidence="1">
    <location>
        <begin position="102"/>
        <end position="124"/>
    </location>
</feature>
<keyword evidence="1" id="KW-0472">Membrane</keyword>
<feature type="transmembrane region" description="Helical" evidence="1">
    <location>
        <begin position="171"/>
        <end position="191"/>
    </location>
</feature>
<sequence length="234" mass="26491">MQMCVSVFFTFYIILLYIVDISLRWRYTDHAQSYFVLRLFIASLFFGLDIFLIVESKRTLAAFYSLQSLSLLLSFIIQVMMSSRSVLGAFTFDAFRDGPFPWIHSAFVLVVLGLLFPAFAFIFYDSYIDLSRILVVAGCVLGYGFLGCLTIGQLDRSGMLGNQYKKALAPLLISGITLVAMPASVLCLCWHDMAVFLLTQIILSSIVTTSWVFLTLYKLEDRDDNLNRISHIEG</sequence>
<comment type="caution">
    <text evidence="2">The sequence shown here is derived from an EMBL/GenBank/DDBJ whole genome shotgun (WGS) entry which is preliminary data.</text>
</comment>
<feature type="transmembrane region" description="Helical" evidence="1">
    <location>
        <begin position="197"/>
        <end position="217"/>
    </location>
</feature>
<evidence type="ECO:0000313" key="3">
    <source>
        <dbReference type="Proteomes" id="UP000624404"/>
    </source>
</evidence>
<evidence type="ECO:0000313" key="2">
    <source>
        <dbReference type="EMBL" id="CAD6447838.1"/>
    </source>
</evidence>